<evidence type="ECO:0000313" key="2">
    <source>
        <dbReference type="EMBL" id="RRI01485.1"/>
    </source>
</evidence>
<feature type="region of interest" description="Disordered" evidence="1">
    <location>
        <begin position="13"/>
        <end position="33"/>
    </location>
</feature>
<evidence type="ECO:0000256" key="1">
    <source>
        <dbReference type="SAM" id="MobiDB-lite"/>
    </source>
</evidence>
<accession>A0A3P3FS91</accession>
<gene>
    <name evidence="2" type="ORF">EH240_14315</name>
</gene>
<dbReference type="RefSeq" id="WP_124999230.1">
    <property type="nucleotide sequence ID" value="NZ_RQXT01000015.1"/>
</dbReference>
<name>A0A3P3FS91_9HYPH</name>
<feature type="compositionally biased region" description="Polar residues" evidence="1">
    <location>
        <begin position="18"/>
        <end position="31"/>
    </location>
</feature>
<dbReference type="AlphaFoldDB" id="A0A3P3FS91"/>
<comment type="caution">
    <text evidence="2">The sequence shown here is derived from an EMBL/GenBank/DDBJ whole genome shotgun (WGS) entry which is preliminary data.</text>
</comment>
<sequence>MLLKVRRMDFTSIKRLRGQSNRAGPQGSSPAARSAVAPTFERHLREIANSGGAAIPAGSAPQPAQSAQFLKRLSKRPLHPGDSEPILGLEAALIKGNAAEGTAKNEVSTLLRFGHWLFENKKAPIMNRLDEQSLTNDVHEFIGPGKPAGGLARVSNAIGHLCTSQSTEDVVPMAVHAELKHCPKDAVLVEEYKTEAATETGRRNATALRSFSGYLRQNNKMGIADRLSGKALDGDIKRYKQDAGGDRTIGSALARL</sequence>
<dbReference type="OrthoDB" id="8283706at2"/>
<protein>
    <submittedName>
        <fullName evidence="2">Uncharacterized protein</fullName>
    </submittedName>
</protein>
<dbReference type="Proteomes" id="UP000273786">
    <property type="component" value="Unassembled WGS sequence"/>
</dbReference>
<reference evidence="2 3" key="1">
    <citation type="submission" date="2018-11" db="EMBL/GenBank/DDBJ databases">
        <title>the genome of Mesorhizobium tamadayense DSM 28320.</title>
        <authorList>
            <person name="Gao J."/>
        </authorList>
    </citation>
    <scope>NUCLEOTIDE SEQUENCE [LARGE SCALE GENOMIC DNA]</scope>
    <source>
        <strain evidence="2 3">DSM 28320</strain>
    </source>
</reference>
<dbReference type="EMBL" id="RQXT01000015">
    <property type="protein sequence ID" value="RRI01485.1"/>
    <property type="molecule type" value="Genomic_DNA"/>
</dbReference>
<proteinExistence type="predicted"/>
<organism evidence="2 3">
    <name type="scientific">Mesorhizobium tamadayense</name>
    <dbReference type="NCBI Taxonomy" id="425306"/>
    <lineage>
        <taxon>Bacteria</taxon>
        <taxon>Pseudomonadati</taxon>
        <taxon>Pseudomonadota</taxon>
        <taxon>Alphaproteobacteria</taxon>
        <taxon>Hyphomicrobiales</taxon>
        <taxon>Phyllobacteriaceae</taxon>
        <taxon>Mesorhizobium</taxon>
    </lineage>
</organism>
<evidence type="ECO:0000313" key="3">
    <source>
        <dbReference type="Proteomes" id="UP000273786"/>
    </source>
</evidence>
<keyword evidence="3" id="KW-1185">Reference proteome</keyword>